<dbReference type="SUPFAM" id="SSF55073">
    <property type="entry name" value="Nucleotide cyclase"/>
    <property type="match status" value="1"/>
</dbReference>
<dbReference type="OrthoDB" id="60033at2759"/>
<evidence type="ECO:0000259" key="8">
    <source>
        <dbReference type="PROSITE" id="PS50125"/>
    </source>
</evidence>
<protein>
    <submittedName>
        <fullName evidence="9">Adenylate and Guanylate cyclase catalytic domain containing protein</fullName>
    </submittedName>
</protein>
<keyword evidence="4 7" id="KW-1133">Transmembrane helix</keyword>
<reference evidence="9" key="1">
    <citation type="submission" date="2016-10" db="EMBL/GenBank/DDBJ databases">
        <authorList>
            <person name="Benchimol M."/>
            <person name="Almeida L.G."/>
            <person name="Vasconcelos A.T."/>
            <person name="Perreira-Neves A."/>
            <person name="Rosa I.A."/>
            <person name="Tasca T."/>
            <person name="Bogo M.R."/>
            <person name="de Souza W."/>
        </authorList>
    </citation>
    <scope>NUCLEOTIDE SEQUENCE [LARGE SCALE GENOMIC DNA]</scope>
    <source>
        <strain evidence="9">K</strain>
    </source>
</reference>
<evidence type="ECO:0000313" key="9">
    <source>
        <dbReference type="EMBL" id="OHS99274.1"/>
    </source>
</evidence>
<evidence type="ECO:0000256" key="3">
    <source>
        <dbReference type="ARBA" id="ARBA00022741"/>
    </source>
</evidence>
<keyword evidence="2 7" id="KW-0812">Transmembrane</keyword>
<dbReference type="InterPro" id="IPR050401">
    <property type="entry name" value="Cyclic_nucleotide_synthase"/>
</dbReference>
<evidence type="ECO:0000256" key="5">
    <source>
        <dbReference type="ARBA" id="ARBA00023136"/>
    </source>
</evidence>
<dbReference type="GO" id="GO:0004016">
    <property type="term" value="F:adenylate cyclase activity"/>
    <property type="evidence" value="ECO:0007669"/>
    <property type="project" value="TreeGrafter"/>
</dbReference>
<organism evidence="9 10">
    <name type="scientific">Tritrichomonas foetus</name>
    <dbReference type="NCBI Taxonomy" id="1144522"/>
    <lineage>
        <taxon>Eukaryota</taxon>
        <taxon>Metamonada</taxon>
        <taxon>Parabasalia</taxon>
        <taxon>Tritrichomonadida</taxon>
        <taxon>Tritrichomonadidae</taxon>
        <taxon>Tritrichomonas</taxon>
    </lineage>
</organism>
<keyword evidence="3" id="KW-0547">Nucleotide-binding</keyword>
<feature type="transmembrane region" description="Helical" evidence="7">
    <location>
        <begin position="99"/>
        <end position="119"/>
    </location>
</feature>
<dbReference type="GO" id="GO:0000166">
    <property type="term" value="F:nucleotide binding"/>
    <property type="evidence" value="ECO:0007669"/>
    <property type="project" value="UniProtKB-KW"/>
</dbReference>
<dbReference type="Proteomes" id="UP000179807">
    <property type="component" value="Unassembled WGS sequence"/>
</dbReference>
<dbReference type="GO" id="GO:0004383">
    <property type="term" value="F:guanylate cyclase activity"/>
    <property type="evidence" value="ECO:0007669"/>
    <property type="project" value="TreeGrafter"/>
</dbReference>
<dbReference type="CDD" id="cd07302">
    <property type="entry name" value="CHD"/>
    <property type="match status" value="1"/>
</dbReference>
<dbReference type="GO" id="GO:0005886">
    <property type="term" value="C:plasma membrane"/>
    <property type="evidence" value="ECO:0007669"/>
    <property type="project" value="TreeGrafter"/>
</dbReference>
<feature type="transmembrane region" description="Helical" evidence="7">
    <location>
        <begin position="635"/>
        <end position="657"/>
    </location>
</feature>
<dbReference type="GO" id="GO:0035556">
    <property type="term" value="P:intracellular signal transduction"/>
    <property type="evidence" value="ECO:0007669"/>
    <property type="project" value="InterPro"/>
</dbReference>
<dbReference type="InterPro" id="IPR000014">
    <property type="entry name" value="PAS"/>
</dbReference>
<keyword evidence="5 7" id="KW-0472">Membrane</keyword>
<feature type="transmembrane region" description="Helical" evidence="7">
    <location>
        <begin position="12"/>
        <end position="31"/>
    </location>
</feature>
<evidence type="ECO:0000256" key="1">
    <source>
        <dbReference type="ARBA" id="ARBA00004370"/>
    </source>
</evidence>
<dbReference type="Gene3D" id="3.30.450.20">
    <property type="entry name" value="PAS domain"/>
    <property type="match status" value="1"/>
</dbReference>
<dbReference type="GO" id="GO:0007168">
    <property type="term" value="P:receptor guanylyl cyclase signaling pathway"/>
    <property type="evidence" value="ECO:0007669"/>
    <property type="project" value="TreeGrafter"/>
</dbReference>
<evidence type="ECO:0000256" key="6">
    <source>
        <dbReference type="ARBA" id="ARBA00023239"/>
    </source>
</evidence>
<feature type="transmembrane region" description="Helical" evidence="7">
    <location>
        <begin position="907"/>
        <end position="928"/>
    </location>
</feature>
<feature type="transmembrane region" description="Helical" evidence="7">
    <location>
        <begin position="37"/>
        <end position="58"/>
    </location>
</feature>
<feature type="transmembrane region" description="Helical" evidence="7">
    <location>
        <begin position="734"/>
        <end position="759"/>
    </location>
</feature>
<feature type="transmembrane region" description="Helical" evidence="7">
    <location>
        <begin position="940"/>
        <end position="962"/>
    </location>
</feature>
<dbReference type="InterPro" id="IPR001054">
    <property type="entry name" value="A/G_cyclase"/>
</dbReference>
<dbReference type="VEuPathDB" id="TrichDB:TRFO_08541"/>
<sequence length="1365" mass="153911">MRPASLSTLQSSPQFIIVTFSVVISVCSGVACKAPNPYQIVFIFIAMVLTIVFMVIILKNGSFIDKTDQVMFYSTLTATAVNYLIVGIVQAAGMTGNEAIMIVLILTIVPCFFIWNKIINSVRSRQLMFLDRIMDDSAVFEEMKNPQQFVSCSLVGFQYAHPICINWSLMRLACEKWPKSMAVWSLFAKFAAIYPEENRTLELIFQQIRSNRIKGHTAKMCLEQISSVLRLRETNLAASLKKKLGRILKLVENTKHKLRRIWDLVIQGNITEMSNTIHVAHIAVQKCEMEFTHLLSQYPNNRFVVRTYARFLKEIKADQNGFSEWMDKIRLLQRNTQISTDRPHELGLDTFPALPNCVSVQNPSLTIMDSETISVESELDEEASLNLTMEQTSVIKKSIDQLVIPGIKFSKICTFLNILILLILPSIAMLVYASIFVKDISEPLDYLFSLSLMRSLAFQISVFEIRYVLEHLPYLDEKGNKVPGEYLTTMVDTEGFFPQALGGYNETREQLEFLLTKVTTAVEGLNSLRAFKKQDEDIDEARYYCFSESIAYTVYTSLNDSTSYNMSLQDIMLDFSIQVTHLLERDESDIDQSVMLTTEFLNPNNNCERVAQAATTALRTLREYFTEFNETLQKILIFIECIAIVVVAIYLIIIMSVEFSMIQSNKKEVYRCLTALPKNVVSSIVESLRVLKKDTTEGSRSTELDSELSKQEENILKVFASAGESTSVHVGGQISLIICSVFIMGMTIGSYAVLCKLYSEEGSLLVTNSPHLDFLLGSYGYMMGSFLSTYSIVVSLAGYNEVDPDPYYILKRFNERFSKFQTYYGYSRYGVNDTMPFSGFTEGVANAKKVIQCQTGNKVTTNTRRIIECIPIALDIPFIAVQLKTWLRPYEMHNKTFYDLRDEHMNLIWYLASSLLYDSFFYNMFNSISPQIRSDMNASIPNAVIIIVILIIFAFVFMAIIYSRLNKTESDLKFALELLLQCPAAVITQTHKIQATLNGDFKDHSKDSTNRDTEFFEAVVDSLPDGVICANEKFQIISTNKAFKRMLEIEEEIEQFTDLKELLNKTFVNIPNLEDKLFHSTVNENNKKQQDDNLEPTSQASGQYIGPVSGSTIHLIFTVTITSKNVVVTIRDDSQIVTHNTLIAEERAKSDRLLSSILPSSLVKRVQNGETNISFAVQSATITFIDIVEFTPWCGSNTATKVMSTLNALFKEFDALVATHITMTKIKCIGDCYMAAGGIFSDVNQPAVHAKEVVEFGLEAIEGIKKINESQSENLRIRVGINTGGPIVAGVLGVGKPTFEILGPAINMAQQMEHHGVPMQVHISILVYELIYGDSFIVKERGQIEVKNGAVTTYLVTGKKREATK</sequence>
<dbReference type="GO" id="GO:0001653">
    <property type="term" value="F:peptide receptor activity"/>
    <property type="evidence" value="ECO:0007669"/>
    <property type="project" value="TreeGrafter"/>
</dbReference>
<dbReference type="InterPro" id="IPR029787">
    <property type="entry name" value="Nucleotide_cyclase"/>
</dbReference>
<feature type="transmembrane region" description="Helical" evidence="7">
    <location>
        <begin position="415"/>
        <end position="437"/>
    </location>
</feature>
<dbReference type="PROSITE" id="PS51257">
    <property type="entry name" value="PROKAR_LIPOPROTEIN"/>
    <property type="match status" value="1"/>
</dbReference>
<evidence type="ECO:0000256" key="2">
    <source>
        <dbReference type="ARBA" id="ARBA00022692"/>
    </source>
</evidence>
<evidence type="ECO:0000256" key="7">
    <source>
        <dbReference type="SAM" id="Phobius"/>
    </source>
</evidence>
<comment type="subcellular location">
    <subcellularLocation>
        <location evidence="1">Membrane</location>
    </subcellularLocation>
</comment>
<dbReference type="Gene3D" id="3.30.70.1230">
    <property type="entry name" value="Nucleotide cyclase"/>
    <property type="match status" value="1"/>
</dbReference>
<dbReference type="Pfam" id="PF00211">
    <property type="entry name" value="Guanylate_cyc"/>
    <property type="match status" value="1"/>
</dbReference>
<comment type="caution">
    <text evidence="9">The sequence shown here is derived from an EMBL/GenBank/DDBJ whole genome shotgun (WGS) entry which is preliminary data.</text>
</comment>
<gene>
    <name evidence="9" type="ORF">TRFO_08541</name>
</gene>
<keyword evidence="10" id="KW-1185">Reference proteome</keyword>
<keyword evidence="6" id="KW-0456">Lyase</keyword>
<feature type="transmembrane region" description="Helical" evidence="7">
    <location>
        <begin position="70"/>
        <end position="93"/>
    </location>
</feature>
<feature type="transmembrane region" description="Helical" evidence="7">
    <location>
        <begin position="779"/>
        <end position="799"/>
    </location>
</feature>
<dbReference type="SMART" id="SM00044">
    <property type="entry name" value="CYCc"/>
    <property type="match status" value="1"/>
</dbReference>
<evidence type="ECO:0000256" key="4">
    <source>
        <dbReference type="ARBA" id="ARBA00022989"/>
    </source>
</evidence>
<dbReference type="RefSeq" id="XP_068352411.1">
    <property type="nucleotide sequence ID" value="XM_068494350.1"/>
</dbReference>
<dbReference type="EMBL" id="MLAK01001015">
    <property type="protein sequence ID" value="OHS99274.1"/>
    <property type="molecule type" value="Genomic_DNA"/>
</dbReference>
<dbReference type="Pfam" id="PF13188">
    <property type="entry name" value="PAS_8"/>
    <property type="match status" value="1"/>
</dbReference>
<dbReference type="PANTHER" id="PTHR11920:SF335">
    <property type="entry name" value="GUANYLATE CYCLASE"/>
    <property type="match status" value="1"/>
</dbReference>
<accession>A0A1J4JJD5</accession>
<dbReference type="PROSITE" id="PS50125">
    <property type="entry name" value="GUANYLATE_CYCLASE_2"/>
    <property type="match status" value="1"/>
</dbReference>
<name>A0A1J4JJD5_9EUKA</name>
<proteinExistence type="predicted"/>
<feature type="domain" description="Guanylate cyclase" evidence="8">
    <location>
        <begin position="1181"/>
        <end position="1313"/>
    </location>
</feature>
<dbReference type="PANTHER" id="PTHR11920">
    <property type="entry name" value="GUANYLYL CYCLASE"/>
    <property type="match status" value="1"/>
</dbReference>
<evidence type="ECO:0000313" key="10">
    <source>
        <dbReference type="Proteomes" id="UP000179807"/>
    </source>
</evidence>
<dbReference type="GeneID" id="94829054"/>
<dbReference type="SMART" id="SM00091">
    <property type="entry name" value="PAS"/>
    <property type="match status" value="1"/>
</dbReference>